<dbReference type="Pfam" id="PF00211">
    <property type="entry name" value="Guanylate_cyc"/>
    <property type="match status" value="1"/>
</dbReference>
<keyword evidence="11" id="KW-0115">cAMP biosynthesis</keyword>
<evidence type="ECO:0000313" key="19">
    <source>
        <dbReference type="Proteomes" id="UP000193710"/>
    </source>
</evidence>
<sequence>MAARKCGAPPSRPDGATRPDCKEAVRAKNRARNDHYADSHARRVRVLNINALMGVVVCLVFAVLGFWSGPGAYPIQIVNLFTGVTFALVPWLHRFGELVAPLTFIVTAYTAVFVTCWEVGTGGGVQYFLVTIASLVVLQLGIERIGLAALLAALGVALVVTLQFLVPNSTGLEPPWAITMSFIITTVSAFAMVVVTVWFALRDTERAEAVMEAEHERSEALLGNMLPASVADRLKEPERDVIADRYEEASVLFADMVGFTERASSTAPCDLVKFLDRVYSTFDELVDKHGLEKIKVSGDSYMVVSGVPRPRPDHVHALADFALDMVAAAAKLKDAQGLSVPLRVGFATGTVVAGVVGSRRFFYDVWGDAVNVAARMESTDSVGQIQVPEDVYARLKDEFVLRERGRIEVKGKGVMHTWYLIGRKPAPAEAADMATETPRTAHDATV</sequence>
<comment type="catalytic activity">
    <reaction evidence="1">
        <text>ATP = 3',5'-cyclic AMP + diphosphate</text>
        <dbReference type="Rhea" id="RHEA:15389"/>
        <dbReference type="ChEBI" id="CHEBI:30616"/>
        <dbReference type="ChEBI" id="CHEBI:33019"/>
        <dbReference type="ChEBI" id="CHEBI:58165"/>
        <dbReference type="EC" id="4.6.1.1"/>
    </reaction>
</comment>
<evidence type="ECO:0000256" key="6">
    <source>
        <dbReference type="ARBA" id="ARBA00022723"/>
    </source>
</evidence>
<keyword evidence="6" id="KW-0479">Metal-binding</keyword>
<comment type="subcellular location">
    <subcellularLocation>
        <location evidence="3">Membrane</location>
        <topology evidence="3">Multi-pass membrane protein</topology>
    </subcellularLocation>
</comment>
<dbReference type="Pfam" id="PF20967">
    <property type="entry name" value="MASE7"/>
    <property type="match status" value="1"/>
</dbReference>
<dbReference type="SMART" id="SM00044">
    <property type="entry name" value="CYCc"/>
    <property type="match status" value="1"/>
</dbReference>
<evidence type="ECO:0000256" key="5">
    <source>
        <dbReference type="ARBA" id="ARBA00022692"/>
    </source>
</evidence>
<keyword evidence="5 16" id="KW-0812">Transmembrane</keyword>
<dbReference type="InterPro" id="IPR029787">
    <property type="entry name" value="Nucleotide_cyclase"/>
</dbReference>
<gene>
    <name evidence="18" type="ORF">AWC29_15925</name>
</gene>
<evidence type="ECO:0000256" key="1">
    <source>
        <dbReference type="ARBA" id="ARBA00001593"/>
    </source>
</evidence>
<feature type="domain" description="Guanylate cyclase" evidence="17">
    <location>
        <begin position="250"/>
        <end position="377"/>
    </location>
</feature>
<dbReference type="EC" id="4.6.1.1" evidence="4"/>
<evidence type="ECO:0000256" key="10">
    <source>
        <dbReference type="ARBA" id="ARBA00022989"/>
    </source>
</evidence>
<evidence type="ECO:0000256" key="12">
    <source>
        <dbReference type="ARBA" id="ARBA00023136"/>
    </source>
</evidence>
<feature type="transmembrane region" description="Helical" evidence="16">
    <location>
        <begin position="99"/>
        <end position="120"/>
    </location>
</feature>
<dbReference type="InterPro" id="IPR001054">
    <property type="entry name" value="A/G_cyclase"/>
</dbReference>
<keyword evidence="13 14" id="KW-0456">Lyase</keyword>
<keyword evidence="9" id="KW-0460">Magnesium</keyword>
<feature type="transmembrane region" description="Helical" evidence="16">
    <location>
        <begin position="178"/>
        <end position="201"/>
    </location>
</feature>
<evidence type="ECO:0000256" key="15">
    <source>
        <dbReference type="SAM" id="MobiDB-lite"/>
    </source>
</evidence>
<dbReference type="PANTHER" id="PTHR45627:SF12">
    <property type="entry name" value="ADENYLATE CYCLASE TYPE 2"/>
    <property type="match status" value="1"/>
</dbReference>
<keyword evidence="19" id="KW-1185">Reference proteome</keyword>
<protein>
    <recommendedName>
        <fullName evidence="4">adenylate cyclase</fullName>
        <ecNumber evidence="4">4.6.1.1</ecNumber>
    </recommendedName>
</protein>
<reference evidence="18 19" key="1">
    <citation type="submission" date="2016-01" db="EMBL/GenBank/DDBJ databases">
        <title>The new phylogeny of the genus Mycobacterium.</title>
        <authorList>
            <person name="Tarcisio F."/>
            <person name="Conor M."/>
            <person name="Antonella G."/>
            <person name="Elisabetta G."/>
            <person name="Giulia F.S."/>
            <person name="Sara T."/>
            <person name="Anna F."/>
            <person name="Clotilde B."/>
            <person name="Roberto B."/>
            <person name="Veronica D.S."/>
            <person name="Fabio R."/>
            <person name="Monica P."/>
            <person name="Olivier J."/>
            <person name="Enrico T."/>
            <person name="Nicola S."/>
        </authorList>
    </citation>
    <scope>NUCLEOTIDE SEQUENCE [LARGE SCALE GENOMIC DNA]</scope>
    <source>
        <strain evidence="18 19">DSM 44626</strain>
    </source>
</reference>
<evidence type="ECO:0000256" key="13">
    <source>
        <dbReference type="ARBA" id="ARBA00023239"/>
    </source>
</evidence>
<dbReference type="InterPro" id="IPR018297">
    <property type="entry name" value="A/G_cyclase_CS"/>
</dbReference>
<feature type="transmembrane region" description="Helical" evidence="16">
    <location>
        <begin position="147"/>
        <end position="166"/>
    </location>
</feature>
<comment type="similarity">
    <text evidence="14">Belongs to the adenylyl cyclase class-4/guanylyl cyclase family.</text>
</comment>
<dbReference type="InterPro" id="IPR048432">
    <property type="entry name" value="MASE7"/>
</dbReference>
<evidence type="ECO:0000256" key="16">
    <source>
        <dbReference type="SAM" id="Phobius"/>
    </source>
</evidence>
<proteinExistence type="inferred from homology"/>
<dbReference type="SUPFAM" id="SSF55073">
    <property type="entry name" value="Nucleotide cyclase"/>
    <property type="match status" value="1"/>
</dbReference>
<comment type="caution">
    <text evidence="18">The sequence shown here is derived from an EMBL/GenBank/DDBJ whole genome shotgun (WGS) entry which is preliminary data.</text>
</comment>
<keyword evidence="8" id="KW-0067">ATP-binding</keyword>
<keyword evidence="7" id="KW-0547">Nucleotide-binding</keyword>
<comment type="cofactor">
    <cofactor evidence="2">
        <name>Mg(2+)</name>
        <dbReference type="ChEBI" id="CHEBI:18420"/>
    </cofactor>
</comment>
<keyword evidence="12 16" id="KW-0472">Membrane</keyword>
<evidence type="ECO:0000313" key="18">
    <source>
        <dbReference type="EMBL" id="ORX04026.1"/>
    </source>
</evidence>
<feature type="region of interest" description="Disordered" evidence="15">
    <location>
        <begin position="1"/>
        <end position="21"/>
    </location>
</feature>
<dbReference type="EMBL" id="LQPY01000020">
    <property type="protein sequence ID" value="ORX04026.1"/>
    <property type="molecule type" value="Genomic_DNA"/>
</dbReference>
<accession>A0ABX3W670</accession>
<organism evidence="18 19">
    <name type="scientific">Mycobacterium triplex</name>
    <dbReference type="NCBI Taxonomy" id="47839"/>
    <lineage>
        <taxon>Bacteria</taxon>
        <taxon>Bacillati</taxon>
        <taxon>Actinomycetota</taxon>
        <taxon>Actinomycetes</taxon>
        <taxon>Mycobacteriales</taxon>
        <taxon>Mycobacteriaceae</taxon>
        <taxon>Mycobacterium</taxon>
        <taxon>Mycobacterium simiae complex</taxon>
    </lineage>
</organism>
<dbReference type="Gene3D" id="3.30.70.1230">
    <property type="entry name" value="Nucleotide cyclase"/>
    <property type="match status" value="1"/>
</dbReference>
<evidence type="ECO:0000256" key="3">
    <source>
        <dbReference type="ARBA" id="ARBA00004141"/>
    </source>
</evidence>
<evidence type="ECO:0000256" key="11">
    <source>
        <dbReference type="ARBA" id="ARBA00022998"/>
    </source>
</evidence>
<dbReference type="CDD" id="cd07302">
    <property type="entry name" value="CHD"/>
    <property type="match status" value="1"/>
</dbReference>
<evidence type="ECO:0000256" key="2">
    <source>
        <dbReference type="ARBA" id="ARBA00001946"/>
    </source>
</evidence>
<evidence type="ECO:0000256" key="7">
    <source>
        <dbReference type="ARBA" id="ARBA00022741"/>
    </source>
</evidence>
<name>A0ABX3W670_9MYCO</name>
<dbReference type="PROSITE" id="PS50125">
    <property type="entry name" value="GUANYLATE_CYCLASE_2"/>
    <property type="match status" value="1"/>
</dbReference>
<feature type="transmembrane region" description="Helical" evidence="16">
    <location>
        <begin position="126"/>
        <end position="142"/>
    </location>
</feature>
<dbReference type="PANTHER" id="PTHR45627">
    <property type="entry name" value="ADENYLATE CYCLASE TYPE 1"/>
    <property type="match status" value="1"/>
</dbReference>
<dbReference type="PROSITE" id="PS00452">
    <property type="entry name" value="GUANYLATE_CYCLASE_1"/>
    <property type="match status" value="1"/>
</dbReference>
<evidence type="ECO:0000256" key="9">
    <source>
        <dbReference type="ARBA" id="ARBA00022842"/>
    </source>
</evidence>
<evidence type="ECO:0000259" key="17">
    <source>
        <dbReference type="PROSITE" id="PS50125"/>
    </source>
</evidence>
<feature type="transmembrane region" description="Helical" evidence="16">
    <location>
        <begin position="46"/>
        <end position="67"/>
    </location>
</feature>
<dbReference type="RefSeq" id="WP_036468846.1">
    <property type="nucleotide sequence ID" value="NZ_HG964446.1"/>
</dbReference>
<evidence type="ECO:0000256" key="8">
    <source>
        <dbReference type="ARBA" id="ARBA00022840"/>
    </source>
</evidence>
<evidence type="ECO:0000256" key="14">
    <source>
        <dbReference type="RuleBase" id="RU000405"/>
    </source>
</evidence>
<dbReference type="Proteomes" id="UP000193710">
    <property type="component" value="Unassembled WGS sequence"/>
</dbReference>
<feature type="transmembrane region" description="Helical" evidence="16">
    <location>
        <begin position="73"/>
        <end position="92"/>
    </location>
</feature>
<keyword evidence="10 16" id="KW-1133">Transmembrane helix</keyword>
<evidence type="ECO:0000256" key="4">
    <source>
        <dbReference type="ARBA" id="ARBA00012201"/>
    </source>
</evidence>